<evidence type="ECO:0000313" key="4">
    <source>
        <dbReference type="Proteomes" id="UP000639396"/>
    </source>
</evidence>
<accession>A0A927C4L4</accession>
<proteinExistence type="predicted"/>
<dbReference type="Pfam" id="PF17881">
    <property type="entry name" value="TseB"/>
    <property type="match status" value="1"/>
</dbReference>
<comment type="caution">
    <text evidence="3">The sequence shown here is derived from an EMBL/GenBank/DDBJ whole genome shotgun (WGS) entry which is preliminary data.</text>
</comment>
<organism evidence="3 4">
    <name type="scientific">Paenibacillus oceani</name>
    <dbReference type="NCBI Taxonomy" id="2772510"/>
    <lineage>
        <taxon>Bacteria</taxon>
        <taxon>Bacillati</taxon>
        <taxon>Bacillota</taxon>
        <taxon>Bacilli</taxon>
        <taxon>Bacillales</taxon>
        <taxon>Paenibacillaceae</taxon>
        <taxon>Paenibacillus</taxon>
    </lineage>
</organism>
<keyword evidence="1" id="KW-0472">Membrane</keyword>
<dbReference type="Proteomes" id="UP000639396">
    <property type="component" value="Unassembled WGS sequence"/>
</dbReference>
<feature type="transmembrane region" description="Helical" evidence="1">
    <location>
        <begin position="5"/>
        <end position="24"/>
    </location>
</feature>
<evidence type="ECO:0000313" key="3">
    <source>
        <dbReference type="EMBL" id="MBD2861239.1"/>
    </source>
</evidence>
<reference evidence="3" key="1">
    <citation type="submission" date="2020-09" db="EMBL/GenBank/DDBJ databases">
        <title>A novel bacterium of genus Paenibacillus, isolated from South China Sea.</title>
        <authorList>
            <person name="Huang H."/>
            <person name="Mo K."/>
            <person name="Hu Y."/>
        </authorList>
    </citation>
    <scope>NUCLEOTIDE SEQUENCE</scope>
    <source>
        <strain evidence="3">IB182363</strain>
    </source>
</reference>
<protein>
    <submittedName>
        <fullName evidence="3">DUF5590 domain-containing protein</fullName>
    </submittedName>
</protein>
<dbReference type="InterPro" id="IPR041401">
    <property type="entry name" value="TseB-like_dom"/>
</dbReference>
<evidence type="ECO:0000256" key="1">
    <source>
        <dbReference type="SAM" id="Phobius"/>
    </source>
</evidence>
<dbReference type="RefSeq" id="WP_190925078.1">
    <property type="nucleotide sequence ID" value="NZ_JACXJA010000005.1"/>
</dbReference>
<dbReference type="SUPFAM" id="SSF54403">
    <property type="entry name" value="Cystatin/monellin"/>
    <property type="match status" value="2"/>
</dbReference>
<feature type="domain" description="Cell wall elongation regulator TseB-like" evidence="2">
    <location>
        <begin position="37"/>
        <end position="81"/>
    </location>
</feature>
<dbReference type="InterPro" id="IPR046350">
    <property type="entry name" value="Cystatin_sf"/>
</dbReference>
<dbReference type="Gene3D" id="3.10.450.40">
    <property type="match status" value="2"/>
</dbReference>
<dbReference type="AlphaFoldDB" id="A0A927C4L4"/>
<keyword evidence="4" id="KW-1185">Reference proteome</keyword>
<name>A0A927C4L4_9BACL</name>
<sequence length="161" mass="19007">MARKIALWCAAVLAVVTIVLVFFYRSIHEEEWAERLEAKSTVIASTYMRTVDRIERFVGEKPYMVVFGQDEEGREAIAWVNDGKAQMRYASTGITAEEAQRKVEESNPDNEVLRVMPGALNETYLWEVFYKRKDEEGSRYYYSYYRFDNGEEIDTWRMSRH</sequence>
<keyword evidence="1" id="KW-1133">Transmembrane helix</keyword>
<gene>
    <name evidence="3" type="ORF">IDH45_04455</name>
</gene>
<evidence type="ECO:0000259" key="2">
    <source>
        <dbReference type="Pfam" id="PF17881"/>
    </source>
</evidence>
<keyword evidence="1" id="KW-0812">Transmembrane</keyword>
<dbReference type="EMBL" id="JACXJA010000005">
    <property type="protein sequence ID" value="MBD2861239.1"/>
    <property type="molecule type" value="Genomic_DNA"/>
</dbReference>